<gene>
    <name evidence="2" type="ORF">FSB76_07860</name>
</gene>
<dbReference type="InterPro" id="IPR011990">
    <property type="entry name" value="TPR-like_helical_dom_sf"/>
</dbReference>
<dbReference type="Proteomes" id="UP000321362">
    <property type="component" value="Chromosome"/>
</dbReference>
<feature type="signal peptide" evidence="1">
    <location>
        <begin position="1"/>
        <end position="19"/>
    </location>
</feature>
<dbReference type="AlphaFoldDB" id="A0A5B8VZ28"/>
<organism evidence="2 3">
    <name type="scientific">Mucilaginibacter ginsenosidivorax</name>
    <dbReference type="NCBI Taxonomy" id="862126"/>
    <lineage>
        <taxon>Bacteria</taxon>
        <taxon>Pseudomonadati</taxon>
        <taxon>Bacteroidota</taxon>
        <taxon>Sphingobacteriia</taxon>
        <taxon>Sphingobacteriales</taxon>
        <taxon>Sphingobacteriaceae</taxon>
        <taxon>Mucilaginibacter</taxon>
    </lineage>
</organism>
<proteinExistence type="predicted"/>
<dbReference type="EMBL" id="CP042437">
    <property type="protein sequence ID" value="QEC75865.1"/>
    <property type="molecule type" value="Genomic_DNA"/>
</dbReference>
<keyword evidence="1" id="KW-0732">Signal</keyword>
<evidence type="ECO:0000256" key="1">
    <source>
        <dbReference type="SAM" id="SignalP"/>
    </source>
</evidence>
<accession>A0A5B8VZ28</accession>
<dbReference type="SUPFAM" id="SSF48452">
    <property type="entry name" value="TPR-like"/>
    <property type="match status" value="1"/>
</dbReference>
<evidence type="ECO:0000313" key="2">
    <source>
        <dbReference type="EMBL" id="QEC75865.1"/>
    </source>
</evidence>
<evidence type="ECO:0008006" key="4">
    <source>
        <dbReference type="Google" id="ProtNLM"/>
    </source>
</evidence>
<dbReference type="KEGG" id="mgk:FSB76_07860"/>
<feature type="chain" id="PRO_5022800255" description="Tetratricopeptide repeat protein" evidence="1">
    <location>
        <begin position="20"/>
        <end position="175"/>
    </location>
</feature>
<keyword evidence="3" id="KW-1185">Reference proteome</keyword>
<evidence type="ECO:0000313" key="3">
    <source>
        <dbReference type="Proteomes" id="UP000321362"/>
    </source>
</evidence>
<dbReference type="RefSeq" id="WP_147053051.1">
    <property type="nucleotide sequence ID" value="NZ_CP042437.1"/>
</dbReference>
<sequence length="175" mass="19804">MKPAVTVILLILGSSRLFAQEADYKTYFKDGAKLYSENKYKESADKFQQSFKLQKNAKTAWFIAVCYFKRANCDSAVSYSKFALDHRKELDGNDILQCEQSLDKCGYAVSYRRPAQGSTYTHVNFTLSTSNPRTDVNSKAINSDAARQKQLLKGNKTKADTEAIIVKRKVDTVSW</sequence>
<protein>
    <recommendedName>
        <fullName evidence="4">Tetratricopeptide repeat protein</fullName>
    </recommendedName>
</protein>
<reference evidence="2 3" key="1">
    <citation type="journal article" date="2013" name="J. Microbiol.">
        <title>Mucilaginibacter ginsenosidivorax sp. nov., with ginsenoside converting activity isolated from sediment.</title>
        <authorList>
            <person name="Kim J.K."/>
            <person name="Choi T.E."/>
            <person name="Liu Q.M."/>
            <person name="Park H.Y."/>
            <person name="Yi T.H."/>
            <person name="Yoon M.H."/>
            <person name="Kim S.C."/>
            <person name="Im W.T."/>
        </authorList>
    </citation>
    <scope>NUCLEOTIDE SEQUENCE [LARGE SCALE GENOMIC DNA]</scope>
    <source>
        <strain evidence="2 3">KHI28</strain>
    </source>
</reference>
<dbReference type="Gene3D" id="1.25.40.10">
    <property type="entry name" value="Tetratricopeptide repeat domain"/>
    <property type="match status" value="1"/>
</dbReference>
<name>A0A5B8VZ28_9SPHI</name>